<dbReference type="Proteomes" id="UP000234681">
    <property type="component" value="Chromosome 10"/>
</dbReference>
<dbReference type="AlphaFoldDB" id="A6HJZ1"/>
<gene>
    <name evidence="1" type="ORF">rCG_34242</name>
</gene>
<accession>A6HJZ1</accession>
<organism evidence="1 2">
    <name type="scientific">Rattus norvegicus</name>
    <name type="common">Rat</name>
    <dbReference type="NCBI Taxonomy" id="10116"/>
    <lineage>
        <taxon>Eukaryota</taxon>
        <taxon>Metazoa</taxon>
        <taxon>Chordata</taxon>
        <taxon>Craniata</taxon>
        <taxon>Vertebrata</taxon>
        <taxon>Euteleostomi</taxon>
        <taxon>Mammalia</taxon>
        <taxon>Eutheria</taxon>
        <taxon>Euarchontoglires</taxon>
        <taxon>Glires</taxon>
        <taxon>Rodentia</taxon>
        <taxon>Myomorpha</taxon>
        <taxon>Muroidea</taxon>
        <taxon>Muridae</taxon>
        <taxon>Murinae</taxon>
        <taxon>Rattus</taxon>
    </lineage>
</organism>
<evidence type="ECO:0000313" key="1">
    <source>
        <dbReference type="EMBL" id="EDM06346.1"/>
    </source>
</evidence>
<protein>
    <submittedName>
        <fullName evidence="1">RCG34242</fullName>
    </submittedName>
</protein>
<name>A6HJZ1_RAT</name>
<evidence type="ECO:0000313" key="2">
    <source>
        <dbReference type="Proteomes" id="UP000234681"/>
    </source>
</evidence>
<proteinExistence type="predicted"/>
<sequence length="82" mass="8921">MLRVDKRPAQTSYKLGTKGSFLLDVWPDSQRVGEKGGILPCEESMAIGQPSPTKAVALCWERPTGRRQNWGGGAFLEGECAV</sequence>
<dbReference type="EMBL" id="CH473948">
    <property type="protein sequence ID" value="EDM06346.1"/>
    <property type="molecule type" value="Genomic_DNA"/>
</dbReference>
<reference evidence="1 2" key="1">
    <citation type="submission" date="2005-07" db="EMBL/GenBank/DDBJ databases">
        <authorList>
            <person name="Mural R.J."/>
            <person name="Li P.W."/>
            <person name="Adams M.D."/>
            <person name="Amanatides P.G."/>
            <person name="Baden-Tillson H."/>
            <person name="Barnstead M."/>
            <person name="Chin S.H."/>
            <person name="Dew I."/>
            <person name="Evans C.A."/>
            <person name="Ferriera S."/>
            <person name="Flanigan M."/>
            <person name="Fosler C."/>
            <person name="Glodek A."/>
            <person name="Gu Z."/>
            <person name="Holt R.A."/>
            <person name="Jennings D."/>
            <person name="Kraft C.L."/>
            <person name="Lu F."/>
            <person name="Nguyen T."/>
            <person name="Nusskern D.R."/>
            <person name="Pfannkoch C.M."/>
            <person name="Sitter C."/>
            <person name="Sutton G.G."/>
            <person name="Venter J.C."/>
            <person name="Wang Z."/>
            <person name="Woodage T."/>
            <person name="Zheng X.H."/>
            <person name="Zhong F."/>
        </authorList>
    </citation>
    <scope>NUCLEOTIDE SEQUENCE [LARGE SCALE GENOMIC DNA]</scope>
    <source>
        <strain>BN</strain>
        <strain evidence="2">Sprague-Dawley</strain>
    </source>
</reference>